<dbReference type="STRING" id="665126.ABB55_13755"/>
<keyword evidence="3" id="KW-1185">Reference proteome</keyword>
<dbReference type="InterPro" id="IPR052164">
    <property type="entry name" value="Anthracycline_SecMetBiosynth"/>
</dbReference>
<dbReference type="Pfam" id="PF00903">
    <property type="entry name" value="Glyoxalase"/>
    <property type="match status" value="1"/>
</dbReference>
<name>A0A0P6VPK9_9HYPH</name>
<comment type="caution">
    <text evidence="2">The sequence shown here is derived from an EMBL/GenBank/DDBJ whole genome shotgun (WGS) entry which is preliminary data.</text>
</comment>
<dbReference type="PROSITE" id="PS51819">
    <property type="entry name" value="VOC"/>
    <property type="match status" value="1"/>
</dbReference>
<feature type="domain" description="VOC" evidence="1">
    <location>
        <begin position="6"/>
        <end position="122"/>
    </location>
</feature>
<dbReference type="CDD" id="cd07247">
    <property type="entry name" value="SgaA_N_like"/>
    <property type="match status" value="1"/>
</dbReference>
<evidence type="ECO:0000313" key="3">
    <source>
        <dbReference type="Proteomes" id="UP000048984"/>
    </source>
</evidence>
<dbReference type="EMBL" id="LJYW01000001">
    <property type="protein sequence ID" value="KPL53149.1"/>
    <property type="molecule type" value="Genomic_DNA"/>
</dbReference>
<evidence type="ECO:0000313" key="2">
    <source>
        <dbReference type="EMBL" id="KPL53149.1"/>
    </source>
</evidence>
<sequence length="140" mass="14751">MDTHGSFVWNELNTRDPERAKAFYAALLGWTFEPMAMPEGTYWLAKVDGRPVAGIFTMSGAEFDGIPEHWFPYLSVSDIDAAAGAVATAAGQVLRAPWDVPGVGRIAILRDVNGAAFGAMTPVPMPEQPDAGAPSGAGDA</sequence>
<reference evidence="2 3" key="1">
    <citation type="submission" date="2015-09" db="EMBL/GenBank/DDBJ databases">
        <authorList>
            <person name="Jackson K.R."/>
            <person name="Lunt B.L."/>
            <person name="Fisher J.N.B."/>
            <person name="Gardner A.V."/>
            <person name="Bailey M.E."/>
            <person name="Deus L.M."/>
            <person name="Earl A.S."/>
            <person name="Gibby P.D."/>
            <person name="Hartmann K.A."/>
            <person name="Liu J.E."/>
            <person name="Manci A.M."/>
            <person name="Nielsen D.A."/>
            <person name="Solomon M.B."/>
            <person name="Breakwell D.P."/>
            <person name="Burnett S.H."/>
            <person name="Grose J.H."/>
        </authorList>
    </citation>
    <scope>NUCLEOTIDE SEQUENCE [LARGE SCALE GENOMIC DNA]</scope>
    <source>
        <strain evidence="2 3">16</strain>
    </source>
</reference>
<dbReference type="PANTHER" id="PTHR33993:SF14">
    <property type="entry name" value="GB|AAF24581.1"/>
    <property type="match status" value="1"/>
</dbReference>
<reference evidence="2 3" key="2">
    <citation type="submission" date="2015-10" db="EMBL/GenBank/DDBJ databases">
        <title>Draft Genome Sequence of Prosthecomicrobium hirschii ATCC 27832.</title>
        <authorList>
            <person name="Daniel J."/>
            <person name="Givan S.A."/>
            <person name="Brun Y.V."/>
            <person name="Brown P.J."/>
        </authorList>
    </citation>
    <scope>NUCLEOTIDE SEQUENCE [LARGE SCALE GENOMIC DNA]</scope>
    <source>
        <strain evidence="2 3">16</strain>
    </source>
</reference>
<dbReference type="InterPro" id="IPR029068">
    <property type="entry name" value="Glyas_Bleomycin-R_OHBP_Dase"/>
</dbReference>
<protein>
    <submittedName>
        <fullName evidence="2">Glyoxalase</fullName>
    </submittedName>
</protein>
<dbReference type="OrthoDB" id="9792323at2"/>
<dbReference type="SUPFAM" id="SSF54593">
    <property type="entry name" value="Glyoxalase/Bleomycin resistance protein/Dihydroxybiphenyl dioxygenase"/>
    <property type="match status" value="1"/>
</dbReference>
<organism evidence="2 3">
    <name type="scientific">Prosthecodimorpha hirschii</name>
    <dbReference type="NCBI Taxonomy" id="665126"/>
    <lineage>
        <taxon>Bacteria</taxon>
        <taxon>Pseudomonadati</taxon>
        <taxon>Pseudomonadota</taxon>
        <taxon>Alphaproteobacteria</taxon>
        <taxon>Hyphomicrobiales</taxon>
        <taxon>Ancalomicrobiaceae</taxon>
        <taxon>Prosthecodimorpha</taxon>
    </lineage>
</organism>
<dbReference type="PANTHER" id="PTHR33993">
    <property type="entry name" value="GLYOXALASE-RELATED"/>
    <property type="match status" value="1"/>
</dbReference>
<proteinExistence type="predicted"/>
<dbReference type="RefSeq" id="WP_054359314.1">
    <property type="nucleotide sequence ID" value="NZ_JAPCYQ010000001.1"/>
</dbReference>
<dbReference type="Gene3D" id="3.10.180.10">
    <property type="entry name" value="2,3-Dihydroxybiphenyl 1,2-Dioxygenase, domain 1"/>
    <property type="match status" value="1"/>
</dbReference>
<evidence type="ECO:0000259" key="1">
    <source>
        <dbReference type="PROSITE" id="PS51819"/>
    </source>
</evidence>
<dbReference type="InterPro" id="IPR037523">
    <property type="entry name" value="VOC_core"/>
</dbReference>
<gene>
    <name evidence="2" type="ORF">ABB55_13755</name>
</gene>
<dbReference type="Proteomes" id="UP000048984">
    <property type="component" value="Unassembled WGS sequence"/>
</dbReference>
<dbReference type="AlphaFoldDB" id="A0A0P6VPK9"/>
<dbReference type="InterPro" id="IPR004360">
    <property type="entry name" value="Glyas_Fos-R_dOase_dom"/>
</dbReference>
<accession>A0A0P6VPK9</accession>